<reference evidence="12 13" key="1">
    <citation type="submission" date="2024-06" db="EMBL/GenBank/DDBJ databases">
        <authorList>
            <person name="Kraege A."/>
            <person name="Thomma B."/>
        </authorList>
    </citation>
    <scope>NUCLEOTIDE SEQUENCE [LARGE SCALE GENOMIC DNA]</scope>
</reference>
<dbReference type="InterPro" id="IPR004843">
    <property type="entry name" value="Calcineurin-like_PHP"/>
</dbReference>
<evidence type="ECO:0000256" key="5">
    <source>
        <dbReference type="ARBA" id="ARBA00022729"/>
    </source>
</evidence>
<dbReference type="InterPro" id="IPR008963">
    <property type="entry name" value="Purple_acid_Pase-like_N"/>
</dbReference>
<dbReference type="CDD" id="cd00839">
    <property type="entry name" value="MPP_PAPs"/>
    <property type="match status" value="1"/>
</dbReference>
<dbReference type="Pfam" id="PF17808">
    <property type="entry name" value="fn3_PAP"/>
    <property type="match status" value="1"/>
</dbReference>
<organism evidence="12 13">
    <name type="scientific">Coccomyxa viridis</name>
    <dbReference type="NCBI Taxonomy" id="1274662"/>
    <lineage>
        <taxon>Eukaryota</taxon>
        <taxon>Viridiplantae</taxon>
        <taxon>Chlorophyta</taxon>
        <taxon>core chlorophytes</taxon>
        <taxon>Trebouxiophyceae</taxon>
        <taxon>Trebouxiophyceae incertae sedis</taxon>
        <taxon>Coccomyxaceae</taxon>
        <taxon>Coccomyxa</taxon>
    </lineage>
</organism>
<dbReference type="SUPFAM" id="SSF49363">
    <property type="entry name" value="Purple acid phosphatase, N-terminal domain"/>
    <property type="match status" value="1"/>
</dbReference>
<dbReference type="InterPro" id="IPR015914">
    <property type="entry name" value="PAPs_N"/>
</dbReference>
<evidence type="ECO:0000259" key="11">
    <source>
        <dbReference type="Pfam" id="PF17808"/>
    </source>
</evidence>
<dbReference type="EMBL" id="CAXHTA020000011">
    <property type="protein sequence ID" value="CAL5224739.1"/>
    <property type="molecule type" value="Genomic_DNA"/>
</dbReference>
<evidence type="ECO:0000256" key="1">
    <source>
        <dbReference type="ARBA" id="ARBA00004613"/>
    </source>
</evidence>
<feature type="domain" description="Calcineurin-like phosphoesterase" evidence="8">
    <location>
        <begin position="373"/>
        <end position="567"/>
    </location>
</feature>
<evidence type="ECO:0000259" key="9">
    <source>
        <dbReference type="Pfam" id="PF14008"/>
    </source>
</evidence>
<dbReference type="PANTHER" id="PTHR45778">
    <property type="entry name" value="PURPLE ACID PHOSPHATASE-RELATED"/>
    <property type="match status" value="1"/>
</dbReference>
<dbReference type="InterPro" id="IPR029052">
    <property type="entry name" value="Metallo-depent_PP-like"/>
</dbReference>
<evidence type="ECO:0000256" key="4">
    <source>
        <dbReference type="ARBA" id="ARBA00022525"/>
    </source>
</evidence>
<gene>
    <name evidence="12" type="primary">g7472</name>
    <name evidence="12" type="ORF">VP750_LOCUS6398</name>
</gene>
<keyword evidence="13" id="KW-1185">Reference proteome</keyword>
<comment type="caution">
    <text evidence="12">The sequence shown here is derived from an EMBL/GenBank/DDBJ whole genome shotgun (WGS) entry which is preliminary data.</text>
</comment>
<dbReference type="SUPFAM" id="SSF56300">
    <property type="entry name" value="Metallo-dependent phosphatases"/>
    <property type="match status" value="1"/>
</dbReference>
<evidence type="ECO:0000259" key="10">
    <source>
        <dbReference type="Pfam" id="PF16656"/>
    </source>
</evidence>
<feature type="domain" description="Purple acid phosphatase C-terminal" evidence="9">
    <location>
        <begin position="589"/>
        <end position="648"/>
    </location>
</feature>
<dbReference type="Gene3D" id="3.60.21.10">
    <property type="match status" value="1"/>
</dbReference>
<comment type="similarity">
    <text evidence="2 7">Belongs to the metallophosphoesterase superfamily. Purple acid phosphatase family.</text>
</comment>
<dbReference type="Pfam" id="PF00149">
    <property type="entry name" value="Metallophos"/>
    <property type="match status" value="1"/>
</dbReference>
<evidence type="ECO:0000313" key="12">
    <source>
        <dbReference type="EMBL" id="CAL5224739.1"/>
    </source>
</evidence>
<name>A0ABP1FXY0_9CHLO</name>
<keyword evidence="5 7" id="KW-0732">Signal</keyword>
<evidence type="ECO:0000259" key="8">
    <source>
        <dbReference type="Pfam" id="PF00149"/>
    </source>
</evidence>
<dbReference type="Gene3D" id="2.60.40.380">
    <property type="entry name" value="Purple acid phosphatase-like, N-terminal"/>
    <property type="match status" value="1"/>
</dbReference>
<evidence type="ECO:0000256" key="2">
    <source>
        <dbReference type="ARBA" id="ARBA00008723"/>
    </source>
</evidence>
<comment type="catalytic activity">
    <reaction evidence="7">
        <text>a phosphate monoester + H2O = an alcohol + phosphate</text>
        <dbReference type="Rhea" id="RHEA:15017"/>
        <dbReference type="ChEBI" id="CHEBI:15377"/>
        <dbReference type="ChEBI" id="CHEBI:30879"/>
        <dbReference type="ChEBI" id="CHEBI:43474"/>
        <dbReference type="ChEBI" id="CHEBI:67140"/>
        <dbReference type="EC" id="3.1.3.2"/>
    </reaction>
</comment>
<protein>
    <recommendedName>
        <fullName evidence="7">Purple acid phosphatase</fullName>
        <ecNumber evidence="7">3.1.3.2</ecNumber>
    </recommendedName>
</protein>
<dbReference type="EC" id="3.1.3.2" evidence="7"/>
<dbReference type="InterPro" id="IPR040974">
    <property type="entry name" value="Fn3_PAP"/>
</dbReference>
<dbReference type="InterPro" id="IPR025733">
    <property type="entry name" value="PAPs_C"/>
</dbReference>
<feature type="signal peptide" evidence="7">
    <location>
        <begin position="1"/>
        <end position="25"/>
    </location>
</feature>
<feature type="domain" description="Purple acid phosphatase Fn3-like" evidence="11">
    <location>
        <begin position="85"/>
        <end position="172"/>
    </location>
</feature>
<accession>A0ABP1FXY0</accession>
<evidence type="ECO:0000256" key="7">
    <source>
        <dbReference type="RuleBase" id="RU361203"/>
    </source>
</evidence>
<feature type="domain" description="Purple acid phosphatase N-terminal" evidence="10">
    <location>
        <begin position="197"/>
        <end position="297"/>
    </location>
</feature>
<feature type="chain" id="PRO_5044976192" description="Purple acid phosphatase" evidence="7">
    <location>
        <begin position="26"/>
        <end position="797"/>
    </location>
</feature>
<dbReference type="Proteomes" id="UP001497392">
    <property type="component" value="Unassembled WGS sequence"/>
</dbReference>
<dbReference type="Pfam" id="PF14008">
    <property type="entry name" value="Metallophos_C"/>
    <property type="match status" value="1"/>
</dbReference>
<evidence type="ECO:0000256" key="3">
    <source>
        <dbReference type="ARBA" id="ARBA00011738"/>
    </source>
</evidence>
<dbReference type="PANTHER" id="PTHR45778:SF3">
    <property type="entry name" value="PURPLE ACID PHOSPHATASE"/>
    <property type="match status" value="1"/>
</dbReference>
<comment type="subunit">
    <text evidence="3">Homodimer.</text>
</comment>
<sequence length="797" mass="85133">MSVGAKSIALAVALCAACLLSFAAADEQLVAEATALSSSLTLPDLSSEIVNGIMDSTKKVEKTAAGFVPFLHNTATAPPNNGITLTLNVTEVKNGDYISVTLSGVAKPTTYDAVAIYVQDPSNSTIGLNKLLKYKWANADLSYVSTGSTTFSFRVINQRKPLVVYFFANATQANGFFSAATLAAQTAPLPFSNYNEPTQVHLALTQKTGEALVQWSTRDVGLSIVFYGTESGKLLQVAVGSATTYKASDMCASPANDTGFFDPGALNYVKITGLQPNTRYYYNYGDLKMGMGSELSFLTSPAPGPSGTLKLLAIADHGHAEVDGSFEYEYTQQPTNPALPLANPQDFGPTYTAEELNALVYNVLTQDNSQQGSALATLQKLVADSADVQLFLLNGDVSYARGETEAWDVYMDSMSAIGGIVPWMLTEGNHERDSPFTGDNYNNAEADSGGECGVVYARRTQSLGNPNWAPGSPAWYSYSVGPVFFVAYSTEIDYSPGSAQYQFIESAFASVDRSVTPWIVLNGHRPIYTTSIGDGVVSVAQSLRNSLEPLLLKYQVDLTWHGHDHVYERTCPVYNGTCQPNLADGSLGGPTHVVIGNAGFSLSYLPNYALPPYWVTVAVEHGYQPCTVTATSFSCQMISSISGAVLDTFTLTKPANFKPDLAGRTAFLKSFKQTYFPGQNYPASIRYIEQTGIPGLGTLAVFSAIQTALATNTTIIAQLAAARNALLVSTNGPDTVVTIAAATAPLLPLLQSLAVTPCTTPQSCAVQYYVATAYLPLFQQLDRAAANYATKHGVFYP</sequence>
<evidence type="ECO:0000313" key="13">
    <source>
        <dbReference type="Proteomes" id="UP001497392"/>
    </source>
</evidence>
<dbReference type="InterPro" id="IPR041792">
    <property type="entry name" value="MPP_PAP"/>
</dbReference>
<evidence type="ECO:0000256" key="6">
    <source>
        <dbReference type="ARBA" id="ARBA00023180"/>
    </source>
</evidence>
<keyword evidence="6" id="KW-0325">Glycoprotein</keyword>
<comment type="subcellular location">
    <subcellularLocation>
        <location evidence="1">Secreted</location>
    </subcellularLocation>
</comment>
<keyword evidence="4" id="KW-0964">Secreted</keyword>
<proteinExistence type="inferred from homology"/>
<keyword evidence="7" id="KW-0378">Hydrolase</keyword>
<dbReference type="Pfam" id="PF16656">
    <property type="entry name" value="Pur_ac_phosph_N"/>
    <property type="match status" value="1"/>
</dbReference>